<evidence type="ECO:0000313" key="4">
    <source>
        <dbReference type="EMBL" id="AOZ46224.1"/>
    </source>
</evidence>
<reference evidence="4 6" key="1">
    <citation type="journal article" date="2016" name="Plant Dis.">
        <title>Improved production of propionic acid using genome shuffling.</title>
        <authorList>
            <person name="Luna-Flores C.H."/>
            <person name="Palfreyman R.W."/>
            <person name="Kromer J.O."/>
            <person name="Nielsen L.K."/>
            <person name="Marcellin E."/>
        </authorList>
    </citation>
    <scope>NUCLEOTIDE SEQUENCE [LARGE SCALE GENOMIC DNA]</scope>
    <source>
        <strain evidence="4 6">F3E8</strain>
    </source>
</reference>
<dbReference type="EMBL" id="CP014352">
    <property type="protein sequence ID" value="AMS04734.1"/>
    <property type="molecule type" value="Genomic_DNA"/>
</dbReference>
<feature type="transmembrane region" description="Helical" evidence="2">
    <location>
        <begin position="170"/>
        <end position="194"/>
    </location>
</feature>
<dbReference type="Proteomes" id="UP000075221">
    <property type="component" value="Chromosome"/>
</dbReference>
<evidence type="ECO:0000256" key="2">
    <source>
        <dbReference type="SAM" id="Phobius"/>
    </source>
</evidence>
<keyword evidence="2" id="KW-0812">Transmembrane</keyword>
<evidence type="ECO:0000313" key="6">
    <source>
        <dbReference type="Proteomes" id="UP000178666"/>
    </source>
</evidence>
<protein>
    <submittedName>
        <fullName evidence="3">Uncharacterized protein</fullName>
    </submittedName>
</protein>
<dbReference type="RefSeq" id="WP_062819127.1">
    <property type="nucleotide sequence ID" value="NZ_CP014352.1"/>
</dbReference>
<evidence type="ECO:0000313" key="3">
    <source>
        <dbReference type="EMBL" id="AMS04734.1"/>
    </source>
</evidence>
<feature type="region of interest" description="Disordered" evidence="1">
    <location>
        <begin position="1"/>
        <end position="62"/>
    </location>
</feature>
<name>A0AAC9FC15_9ACTN</name>
<reference evidence="3 5" key="2">
    <citation type="submission" date="2016-02" db="EMBL/GenBank/DDBJ databases">
        <title>Complete Genome Sequence of Propionibacterium acidipropionici ATCC 55737.</title>
        <authorList>
            <person name="Luna Flores C.H."/>
            <person name="Nielsen L.K."/>
            <person name="Marcellin E."/>
        </authorList>
    </citation>
    <scope>NUCLEOTIDE SEQUENCE [LARGE SCALE GENOMIC DNA]</scope>
    <source>
        <strain evidence="3 5">ATCC 55737</strain>
    </source>
</reference>
<evidence type="ECO:0000256" key="1">
    <source>
        <dbReference type="SAM" id="MobiDB-lite"/>
    </source>
</evidence>
<keyword evidence="6" id="KW-1185">Reference proteome</keyword>
<keyword evidence="2" id="KW-0472">Membrane</keyword>
<dbReference type="AlphaFoldDB" id="A0AAC9FC15"/>
<accession>A0AAC9FC15</accession>
<feature type="transmembrane region" description="Helical" evidence="2">
    <location>
        <begin position="92"/>
        <end position="113"/>
    </location>
</feature>
<sequence length="197" mass="20444">MSEDPRWGVEPTRPIPPATSWDEPTKQISQPWQGYPESGSATPDHRVLPAQPYANAPVPAPPYPTAQPYPSVPPAQYYPVATPPERQSNLGWVSLGMSVVALVLSVVAGVVTIDSWTGTDLDAAATDSAVIESLLRVSVGGLIAQIVATLLGLAGLITGAVSLANRTSRLVGAFGLGLAIAAPMISTLVLTSMLPIS</sequence>
<gene>
    <name evidence="4" type="ORF">A8L58_05235</name>
    <name evidence="3" type="ORF">AXH35_03770</name>
</gene>
<evidence type="ECO:0000313" key="5">
    <source>
        <dbReference type="Proteomes" id="UP000075221"/>
    </source>
</evidence>
<proteinExistence type="predicted"/>
<keyword evidence="2" id="KW-1133">Transmembrane helix</keyword>
<organism evidence="3 5">
    <name type="scientific">Acidipropionibacterium acidipropionici</name>
    <dbReference type="NCBI Taxonomy" id="1748"/>
    <lineage>
        <taxon>Bacteria</taxon>
        <taxon>Bacillati</taxon>
        <taxon>Actinomycetota</taxon>
        <taxon>Actinomycetes</taxon>
        <taxon>Propionibacteriales</taxon>
        <taxon>Propionibacteriaceae</taxon>
        <taxon>Acidipropionibacterium</taxon>
    </lineage>
</organism>
<dbReference type="EMBL" id="CP015970">
    <property type="protein sequence ID" value="AOZ46224.1"/>
    <property type="molecule type" value="Genomic_DNA"/>
</dbReference>
<dbReference type="Proteomes" id="UP000178666">
    <property type="component" value="Chromosome"/>
</dbReference>
<feature type="transmembrane region" description="Helical" evidence="2">
    <location>
        <begin position="142"/>
        <end position="163"/>
    </location>
</feature>